<reference evidence="2" key="1">
    <citation type="journal article" date="2015" name="Nat. Genet.">
        <title>The pineapple genome and the evolution of CAM photosynthesis.</title>
        <authorList>
            <person name="Ming R."/>
            <person name="VanBuren R."/>
            <person name="Wai C.M."/>
            <person name="Tang H."/>
            <person name="Schatz M.C."/>
            <person name="Bowers J.E."/>
            <person name="Lyons E."/>
            <person name="Wang M.L."/>
            <person name="Chen J."/>
            <person name="Biggers E."/>
            <person name="Zhang J."/>
            <person name="Huang L."/>
            <person name="Zhang L."/>
            <person name="Miao W."/>
            <person name="Zhang J."/>
            <person name="Ye Z."/>
            <person name="Miao C."/>
            <person name="Lin Z."/>
            <person name="Wang H."/>
            <person name="Zhou H."/>
            <person name="Yim W.C."/>
            <person name="Priest H.D."/>
            <person name="Zheng C."/>
            <person name="Woodhouse M."/>
            <person name="Edger P.P."/>
            <person name="Guyot R."/>
            <person name="Guo H.B."/>
            <person name="Guo H."/>
            <person name="Zheng G."/>
            <person name="Singh R."/>
            <person name="Sharma A."/>
            <person name="Min X."/>
            <person name="Zheng Y."/>
            <person name="Lee H."/>
            <person name="Gurtowski J."/>
            <person name="Sedlazeck F.J."/>
            <person name="Harkess A."/>
            <person name="McKain M.R."/>
            <person name="Liao Z."/>
            <person name="Fang J."/>
            <person name="Liu J."/>
            <person name="Zhang X."/>
            <person name="Zhang Q."/>
            <person name="Hu W."/>
            <person name="Qin Y."/>
            <person name="Wang K."/>
            <person name="Chen L.Y."/>
            <person name="Shirley N."/>
            <person name="Lin Y.R."/>
            <person name="Liu L.Y."/>
            <person name="Hernandez A.G."/>
            <person name="Wright C.L."/>
            <person name="Bulone V."/>
            <person name="Tuskan G.A."/>
            <person name="Heath K."/>
            <person name="Zee F."/>
            <person name="Moore P.H."/>
            <person name="Sunkar R."/>
            <person name="Leebens-Mack J.H."/>
            <person name="Mockler T."/>
            <person name="Bennetzen J.L."/>
            <person name="Freeling M."/>
            <person name="Sankoff D."/>
            <person name="Paterson A.H."/>
            <person name="Zhu X."/>
            <person name="Yang X."/>
            <person name="Smith J.A."/>
            <person name="Cushman J.C."/>
            <person name="Paull R.E."/>
            <person name="Yu Q."/>
        </authorList>
    </citation>
    <scope>NUCLEOTIDE SEQUENCE [LARGE SCALE GENOMIC DNA]</scope>
    <source>
        <strain evidence="2">cv. F153</strain>
    </source>
</reference>
<evidence type="ECO:0000313" key="2">
    <source>
        <dbReference type="Proteomes" id="UP000515123"/>
    </source>
</evidence>
<dbReference type="PANTHER" id="PTHR46148:SF60">
    <property type="entry name" value="CHROMO DOMAIN-CONTAINING PROTEIN"/>
    <property type="match status" value="1"/>
</dbReference>
<accession>A0A6P5ECP7</accession>
<gene>
    <name evidence="3" type="primary">LOC109704786</name>
</gene>
<dbReference type="OrthoDB" id="786789at2759"/>
<reference evidence="3" key="2">
    <citation type="submission" date="2025-08" db="UniProtKB">
        <authorList>
            <consortium name="RefSeq"/>
        </authorList>
    </citation>
    <scope>IDENTIFICATION</scope>
    <source>
        <tissue evidence="3">Leaf</tissue>
    </source>
</reference>
<organism evidence="2 3">
    <name type="scientific">Ananas comosus</name>
    <name type="common">Pineapple</name>
    <name type="synonym">Ananas ananas</name>
    <dbReference type="NCBI Taxonomy" id="4615"/>
    <lineage>
        <taxon>Eukaryota</taxon>
        <taxon>Viridiplantae</taxon>
        <taxon>Streptophyta</taxon>
        <taxon>Embryophyta</taxon>
        <taxon>Tracheophyta</taxon>
        <taxon>Spermatophyta</taxon>
        <taxon>Magnoliopsida</taxon>
        <taxon>Liliopsida</taxon>
        <taxon>Poales</taxon>
        <taxon>Bromeliaceae</taxon>
        <taxon>Bromelioideae</taxon>
        <taxon>Ananas</taxon>
    </lineage>
</organism>
<dbReference type="AlphaFoldDB" id="A0A6P5ECP7"/>
<dbReference type="Proteomes" id="UP000515123">
    <property type="component" value="Unplaced"/>
</dbReference>
<name>A0A6P5ECP7_ANACO</name>
<feature type="domain" description="Tf2-1-like SH3-like" evidence="1">
    <location>
        <begin position="22"/>
        <end position="87"/>
    </location>
</feature>
<evidence type="ECO:0000313" key="3">
    <source>
        <dbReference type="RefSeq" id="XP_020081159.1"/>
    </source>
</evidence>
<dbReference type="RefSeq" id="XP_020081159.1">
    <property type="nucleotide sequence ID" value="XM_020225570.1"/>
</dbReference>
<keyword evidence="2" id="KW-1185">Reference proteome</keyword>
<dbReference type="PANTHER" id="PTHR46148">
    <property type="entry name" value="CHROMO DOMAIN-CONTAINING PROTEIN"/>
    <property type="match status" value="1"/>
</dbReference>
<evidence type="ECO:0000259" key="1">
    <source>
        <dbReference type="Pfam" id="PF24626"/>
    </source>
</evidence>
<dbReference type="GeneID" id="109704786"/>
<feature type="non-terminal residue" evidence="3">
    <location>
        <position position="119"/>
    </location>
</feature>
<dbReference type="InterPro" id="IPR056924">
    <property type="entry name" value="SH3_Tf2-1"/>
</dbReference>
<dbReference type="Pfam" id="PF24626">
    <property type="entry name" value="SH3_Tf2-1"/>
    <property type="match status" value="1"/>
</dbReference>
<protein>
    <submittedName>
        <fullName evidence="3">Uncharacterized protein LOC109704786</fullName>
    </submittedName>
</protein>
<sequence>MAQSRQKSYSDKRHRDLEFAVGDRVFLKVSPMKGVRRFGVRGKLSPRYIGPYEILERIETLAYRLALPLKLVSVYNVFHVSNICKYVHDPEHVLVYEPPELQEDMSYEEFPVMILAREV</sequence>
<proteinExistence type="predicted"/>